<feature type="chain" id="PRO_5015148168" evidence="1">
    <location>
        <begin position="32"/>
        <end position="54"/>
    </location>
</feature>
<organism evidence="2 3">
    <name type="scientific">Rosa chinensis</name>
    <name type="common">China rose</name>
    <dbReference type="NCBI Taxonomy" id="74649"/>
    <lineage>
        <taxon>Eukaryota</taxon>
        <taxon>Viridiplantae</taxon>
        <taxon>Streptophyta</taxon>
        <taxon>Embryophyta</taxon>
        <taxon>Tracheophyta</taxon>
        <taxon>Spermatophyta</taxon>
        <taxon>Magnoliopsida</taxon>
        <taxon>eudicotyledons</taxon>
        <taxon>Gunneridae</taxon>
        <taxon>Pentapetalae</taxon>
        <taxon>rosids</taxon>
        <taxon>fabids</taxon>
        <taxon>Rosales</taxon>
        <taxon>Rosaceae</taxon>
        <taxon>Rosoideae</taxon>
        <taxon>Rosoideae incertae sedis</taxon>
        <taxon>Rosa</taxon>
    </lineage>
</organism>
<keyword evidence="3" id="KW-1185">Reference proteome</keyword>
<evidence type="ECO:0000313" key="2">
    <source>
        <dbReference type="EMBL" id="PRQ22727.1"/>
    </source>
</evidence>
<dbReference type="Proteomes" id="UP000238479">
    <property type="component" value="Chromosome 6"/>
</dbReference>
<evidence type="ECO:0000313" key="3">
    <source>
        <dbReference type="Proteomes" id="UP000238479"/>
    </source>
</evidence>
<proteinExistence type="predicted"/>
<name>A0A2P6PLB6_ROSCH</name>
<feature type="signal peptide" evidence="1">
    <location>
        <begin position="1"/>
        <end position="31"/>
    </location>
</feature>
<dbReference type="AlphaFoldDB" id="A0A2P6PLB6"/>
<dbReference type="EMBL" id="PDCK01000044">
    <property type="protein sequence ID" value="PRQ22727.1"/>
    <property type="molecule type" value="Genomic_DNA"/>
</dbReference>
<sequence length="54" mass="6081">MDCTIRGWWVACVRQHIRLVRLMSIVIAIYSKGVCAPDEEVFVSSSCFSIDTTS</sequence>
<accession>A0A2P6PLB6</accession>
<gene>
    <name evidence="2" type="ORF">RchiOBHm_Chr6g0253451</name>
</gene>
<dbReference type="Gramene" id="PRQ22727">
    <property type="protein sequence ID" value="PRQ22727"/>
    <property type="gene ID" value="RchiOBHm_Chr6g0253451"/>
</dbReference>
<keyword evidence="1" id="KW-0732">Signal</keyword>
<protein>
    <submittedName>
        <fullName evidence="2">Uncharacterized protein</fullName>
    </submittedName>
</protein>
<evidence type="ECO:0000256" key="1">
    <source>
        <dbReference type="SAM" id="SignalP"/>
    </source>
</evidence>
<reference evidence="2 3" key="1">
    <citation type="journal article" date="2018" name="Nat. Genet.">
        <title>The Rosa genome provides new insights in the design of modern roses.</title>
        <authorList>
            <person name="Bendahmane M."/>
        </authorList>
    </citation>
    <scope>NUCLEOTIDE SEQUENCE [LARGE SCALE GENOMIC DNA]</scope>
    <source>
        <strain evidence="3">cv. Old Blush</strain>
    </source>
</reference>
<comment type="caution">
    <text evidence="2">The sequence shown here is derived from an EMBL/GenBank/DDBJ whole genome shotgun (WGS) entry which is preliminary data.</text>
</comment>